<evidence type="ECO:0000313" key="9">
    <source>
        <dbReference type="Proteomes" id="UP000054383"/>
    </source>
</evidence>
<keyword evidence="3" id="KW-0238">DNA-binding</keyword>
<evidence type="ECO:0000256" key="1">
    <source>
        <dbReference type="ARBA" id="ARBA00004123"/>
    </source>
</evidence>
<dbReference type="SUPFAM" id="SSF57701">
    <property type="entry name" value="Zn2/Cys6 DNA-binding domain"/>
    <property type="match status" value="1"/>
</dbReference>
<feature type="region of interest" description="Disordered" evidence="6">
    <location>
        <begin position="173"/>
        <end position="201"/>
    </location>
</feature>
<keyword evidence="5" id="KW-0539">Nucleus</keyword>
<dbReference type="EMBL" id="CVMT01000004">
    <property type="protein sequence ID" value="CRG87917.1"/>
    <property type="molecule type" value="Genomic_DNA"/>
</dbReference>
<dbReference type="PROSITE" id="PS50048">
    <property type="entry name" value="ZN2_CY6_FUNGAL_2"/>
    <property type="match status" value="1"/>
</dbReference>
<evidence type="ECO:0000256" key="2">
    <source>
        <dbReference type="ARBA" id="ARBA00023015"/>
    </source>
</evidence>
<comment type="subcellular location">
    <subcellularLocation>
        <location evidence="1">Nucleus</location>
    </subcellularLocation>
</comment>
<evidence type="ECO:0000256" key="6">
    <source>
        <dbReference type="SAM" id="MobiDB-lite"/>
    </source>
</evidence>
<dbReference type="SMART" id="SM00066">
    <property type="entry name" value="GAL4"/>
    <property type="match status" value="1"/>
</dbReference>
<sequence>MLSGKHSLRVPVIAPRIKGIALPSPPEPSPLNAISLGTPPRIRLPPRSRTGCWTCRSRKVKCDENRPNCGQCSRLGHLCDYSPRLSFRDDTSRVMERMSEVSTAGNAVWDPTSRIHSPPISPGLYDSMPPFFTLTSDEEREKKAESSLPGTYHVIATPDSFVGLPEYSDDLSIDSSSKSLKSRRGSAASSMLSRKSSSETTDPNVVIIDRFEDSSQRYTTPQWRKTRFSPTSSMVTSPPPTASPLQYPFEGHYVLSHVLGAECGSEDETLLTHFRDVVWKQLIQGQYTQELFSPISSPMIPGAEMFEEIASTFPPLLHAMMAVSAFSLSRQQGTQSLDALQHYQQAFPSLQTALRSNDDLCSDGLFLTHFLLLVYEIAAAEEGGSNLWSHHMSQLLQISMRRASTLGTERYPYIIWFVCNIDLYALISGAGNGEFLKAILENKILPDSKCQLYPLASNGYSVIYPEENATLPHILQLYYDTFVLASRLAFLASELRDSLGSSSPARGGSKWLYEIRGHLQQLWHSADNHNLCQHMEVLPQRSREVFQNAVTLYHSCMIYSYTSMWRGQCLGTDTASEEVISHHASAILQVAEAIVRDERFDLRFVIFPLFMAGVSTSSAGQKMMAMDLMSSMEKQGVGRNATTTRDLLQMVYQSQTEQLMTVGHSMHVDWRDVMTRYAMQVVNFGM</sequence>
<reference evidence="8 9" key="1">
    <citation type="submission" date="2015-04" db="EMBL/GenBank/DDBJ databases">
        <authorList>
            <person name="Syromyatnikov M.Y."/>
            <person name="Popov V.N."/>
        </authorList>
    </citation>
    <scope>NUCLEOTIDE SEQUENCE [LARGE SCALE GENOMIC DNA]</scope>
    <source>
        <strain evidence="8">WF-38-12</strain>
    </source>
</reference>
<gene>
    <name evidence="8" type="ORF">PISL3812_04939</name>
</gene>
<evidence type="ECO:0000256" key="5">
    <source>
        <dbReference type="ARBA" id="ARBA00023242"/>
    </source>
</evidence>
<evidence type="ECO:0000256" key="4">
    <source>
        <dbReference type="ARBA" id="ARBA00023163"/>
    </source>
</evidence>
<dbReference type="Proteomes" id="UP000054383">
    <property type="component" value="Unassembled WGS sequence"/>
</dbReference>
<feature type="domain" description="Zn(2)-C6 fungal-type" evidence="7">
    <location>
        <begin position="51"/>
        <end position="81"/>
    </location>
</feature>
<dbReference type="Pfam" id="PF00172">
    <property type="entry name" value="Zn_clus"/>
    <property type="match status" value="1"/>
</dbReference>
<dbReference type="PANTHER" id="PTHR37534">
    <property type="entry name" value="TRANSCRIPTIONAL ACTIVATOR PROTEIN UGA3"/>
    <property type="match status" value="1"/>
</dbReference>
<evidence type="ECO:0000313" key="8">
    <source>
        <dbReference type="EMBL" id="CRG87917.1"/>
    </source>
</evidence>
<dbReference type="OrthoDB" id="3598904at2759"/>
<proteinExistence type="predicted"/>
<keyword evidence="9" id="KW-1185">Reference proteome</keyword>
<evidence type="ECO:0000259" key="7">
    <source>
        <dbReference type="PROSITE" id="PS50048"/>
    </source>
</evidence>
<name>A0A0U1LWX0_TALIS</name>
<dbReference type="GO" id="GO:0000976">
    <property type="term" value="F:transcription cis-regulatory region binding"/>
    <property type="evidence" value="ECO:0007669"/>
    <property type="project" value="TreeGrafter"/>
</dbReference>
<dbReference type="GO" id="GO:0005634">
    <property type="term" value="C:nucleus"/>
    <property type="evidence" value="ECO:0007669"/>
    <property type="project" value="UniProtKB-SubCell"/>
</dbReference>
<dbReference type="OMA" id="WSHHISR"/>
<dbReference type="AlphaFoldDB" id="A0A0U1LWX0"/>
<dbReference type="PROSITE" id="PS00463">
    <property type="entry name" value="ZN2_CY6_FUNGAL_1"/>
    <property type="match status" value="1"/>
</dbReference>
<evidence type="ECO:0000256" key="3">
    <source>
        <dbReference type="ARBA" id="ARBA00023125"/>
    </source>
</evidence>
<dbReference type="STRING" id="28573.A0A0U1LWX0"/>
<keyword evidence="2" id="KW-0805">Transcription regulation</keyword>
<dbReference type="GO" id="GO:0000981">
    <property type="term" value="F:DNA-binding transcription factor activity, RNA polymerase II-specific"/>
    <property type="evidence" value="ECO:0007669"/>
    <property type="project" value="InterPro"/>
</dbReference>
<dbReference type="GO" id="GO:0045944">
    <property type="term" value="P:positive regulation of transcription by RNA polymerase II"/>
    <property type="evidence" value="ECO:0007669"/>
    <property type="project" value="TreeGrafter"/>
</dbReference>
<feature type="region of interest" description="Disordered" evidence="6">
    <location>
        <begin position="219"/>
        <end position="240"/>
    </location>
</feature>
<keyword evidence="4" id="KW-0804">Transcription</keyword>
<protein>
    <submittedName>
        <fullName evidence="8">Genome polyprotein</fullName>
    </submittedName>
</protein>
<dbReference type="InterPro" id="IPR001138">
    <property type="entry name" value="Zn2Cys6_DnaBD"/>
</dbReference>
<dbReference type="CDD" id="cd12148">
    <property type="entry name" value="fungal_TF_MHR"/>
    <property type="match status" value="1"/>
</dbReference>
<dbReference type="Pfam" id="PF11951">
    <property type="entry name" value="Fungal_trans_2"/>
    <property type="match status" value="1"/>
</dbReference>
<dbReference type="InterPro" id="IPR021858">
    <property type="entry name" value="Fun_TF"/>
</dbReference>
<feature type="compositionally biased region" description="Low complexity" evidence="6">
    <location>
        <begin position="173"/>
        <end position="195"/>
    </location>
</feature>
<organism evidence="8 9">
    <name type="scientific">Talaromyces islandicus</name>
    <name type="common">Penicillium islandicum</name>
    <dbReference type="NCBI Taxonomy" id="28573"/>
    <lineage>
        <taxon>Eukaryota</taxon>
        <taxon>Fungi</taxon>
        <taxon>Dikarya</taxon>
        <taxon>Ascomycota</taxon>
        <taxon>Pezizomycotina</taxon>
        <taxon>Eurotiomycetes</taxon>
        <taxon>Eurotiomycetidae</taxon>
        <taxon>Eurotiales</taxon>
        <taxon>Trichocomaceae</taxon>
        <taxon>Talaromyces</taxon>
        <taxon>Talaromyces sect. Islandici</taxon>
    </lineage>
</organism>
<dbReference type="GO" id="GO:0008270">
    <property type="term" value="F:zinc ion binding"/>
    <property type="evidence" value="ECO:0007669"/>
    <property type="project" value="InterPro"/>
</dbReference>
<dbReference type="CDD" id="cd00067">
    <property type="entry name" value="GAL4"/>
    <property type="match status" value="1"/>
</dbReference>
<dbReference type="PANTHER" id="PTHR37534:SF49">
    <property type="entry name" value="LYSINE BIOSYNTHESIS REGULATORY PROTEIN LYS14"/>
    <property type="match status" value="1"/>
</dbReference>
<dbReference type="Gene3D" id="4.10.240.10">
    <property type="entry name" value="Zn(2)-C6 fungal-type DNA-binding domain"/>
    <property type="match status" value="1"/>
</dbReference>
<dbReference type="InterPro" id="IPR036864">
    <property type="entry name" value="Zn2-C6_fun-type_DNA-bd_sf"/>
</dbReference>
<accession>A0A0U1LWX0</accession>